<evidence type="ECO:0000256" key="5">
    <source>
        <dbReference type="HAMAP-Rule" id="MF_00658"/>
    </source>
</evidence>
<dbReference type="CDD" id="cd18081">
    <property type="entry name" value="RlmH-like"/>
    <property type="match status" value="1"/>
</dbReference>
<keyword evidence="7" id="KW-1185">Reference proteome</keyword>
<evidence type="ECO:0000256" key="3">
    <source>
        <dbReference type="ARBA" id="ARBA00022691"/>
    </source>
</evidence>
<proteinExistence type="inferred from homology"/>
<dbReference type="RefSeq" id="WP_115557965.1">
    <property type="nucleotide sequence ID" value="NZ_CP031376.1"/>
</dbReference>
<dbReference type="AlphaFoldDB" id="A0A345Z374"/>
<reference evidence="6 7" key="1">
    <citation type="submission" date="2018-07" db="EMBL/GenBank/DDBJ databases">
        <title>Complete genome sequence of Spiroplasma alleghenense PLHS-1 (ATCC 51752).</title>
        <authorList>
            <person name="Chou L."/>
            <person name="Lee T.-Y."/>
            <person name="Tsai Y.-M."/>
            <person name="Kuo C.-H."/>
        </authorList>
    </citation>
    <scope>NUCLEOTIDE SEQUENCE [LARGE SCALE GENOMIC DNA]</scope>
    <source>
        <strain evidence="6 7">PLHS-1</strain>
    </source>
</reference>
<protein>
    <recommendedName>
        <fullName evidence="5">Ribosomal RNA large subunit methyltransferase H</fullName>
        <ecNumber evidence="5">2.1.1.177</ecNumber>
    </recommendedName>
    <alternativeName>
        <fullName evidence="5">23S rRNA (pseudouridine1915-N3)-methyltransferase</fullName>
    </alternativeName>
    <alternativeName>
        <fullName evidence="5">23S rRNA m3Psi1915 methyltransferase</fullName>
    </alternativeName>
    <alternativeName>
        <fullName evidence="5">rRNA (pseudouridine-N3-)-methyltransferase RlmH</fullName>
    </alternativeName>
</protein>
<accession>A0A345Z374</accession>
<keyword evidence="2 5" id="KW-0808">Transferase</keyword>
<feature type="binding site" evidence="5">
    <location>
        <position position="105"/>
    </location>
    <ligand>
        <name>S-adenosyl-L-methionine</name>
        <dbReference type="ChEBI" id="CHEBI:59789"/>
    </ligand>
</feature>
<dbReference type="Proteomes" id="UP000254792">
    <property type="component" value="Chromosome"/>
</dbReference>
<feature type="binding site" evidence="5">
    <location>
        <position position="73"/>
    </location>
    <ligand>
        <name>S-adenosyl-L-methionine</name>
        <dbReference type="ChEBI" id="CHEBI:59789"/>
    </ligand>
</feature>
<dbReference type="InterPro" id="IPR003742">
    <property type="entry name" value="RlmH-like"/>
</dbReference>
<evidence type="ECO:0000313" key="7">
    <source>
        <dbReference type="Proteomes" id="UP000254792"/>
    </source>
</evidence>
<comment type="subcellular location">
    <subcellularLocation>
        <location evidence="5">Cytoplasm</location>
    </subcellularLocation>
</comment>
<dbReference type="KEGG" id="salx:SALLE_v1c03790"/>
<dbReference type="SUPFAM" id="SSF75217">
    <property type="entry name" value="alpha/beta knot"/>
    <property type="match status" value="1"/>
</dbReference>
<dbReference type="HAMAP" id="MF_00658">
    <property type="entry name" value="23SrRNA_methyltr_H"/>
    <property type="match status" value="1"/>
</dbReference>
<dbReference type="Pfam" id="PF02590">
    <property type="entry name" value="SPOUT_MTase"/>
    <property type="match status" value="1"/>
</dbReference>
<dbReference type="EMBL" id="CP031376">
    <property type="protein sequence ID" value="AXK51053.1"/>
    <property type="molecule type" value="Genomic_DNA"/>
</dbReference>
<keyword evidence="1 5" id="KW-0489">Methyltransferase</keyword>
<dbReference type="InterPro" id="IPR029026">
    <property type="entry name" value="tRNA_m1G_MTases_N"/>
</dbReference>
<dbReference type="GO" id="GO:0005737">
    <property type="term" value="C:cytoplasm"/>
    <property type="evidence" value="ECO:0007669"/>
    <property type="project" value="UniProtKB-SubCell"/>
</dbReference>
<comment type="similarity">
    <text evidence="4 5">Belongs to the RNA methyltransferase RlmH family.</text>
</comment>
<gene>
    <name evidence="5 6" type="primary">rlmH</name>
    <name evidence="6" type="ORF">SALLE_v1c03790</name>
</gene>
<dbReference type="PANTHER" id="PTHR33603:SF1">
    <property type="entry name" value="RIBOSOMAL RNA LARGE SUBUNIT METHYLTRANSFERASE H"/>
    <property type="match status" value="1"/>
</dbReference>
<comment type="subunit">
    <text evidence="5">Homodimer.</text>
</comment>
<organism evidence="6 7">
    <name type="scientific">Spiroplasma alleghenense</name>
    <dbReference type="NCBI Taxonomy" id="216931"/>
    <lineage>
        <taxon>Bacteria</taxon>
        <taxon>Bacillati</taxon>
        <taxon>Mycoplasmatota</taxon>
        <taxon>Mollicutes</taxon>
        <taxon>Entomoplasmatales</taxon>
        <taxon>Spiroplasmataceae</taxon>
        <taxon>Spiroplasma</taxon>
    </lineage>
</organism>
<dbReference type="GO" id="GO:0070038">
    <property type="term" value="F:rRNA (pseudouridine-N3-)-methyltransferase activity"/>
    <property type="evidence" value="ECO:0007669"/>
    <property type="project" value="UniProtKB-UniRule"/>
</dbReference>
<keyword evidence="3 5" id="KW-0949">S-adenosyl-L-methionine</keyword>
<keyword evidence="5" id="KW-0698">rRNA processing</keyword>
<dbReference type="Gene3D" id="3.40.1280.10">
    <property type="match status" value="1"/>
</dbReference>
<comment type="caution">
    <text evidence="5">Lacks conserved residue(s) required for the propagation of feature annotation.</text>
</comment>
<dbReference type="EC" id="2.1.1.177" evidence="5"/>
<dbReference type="InterPro" id="IPR029028">
    <property type="entry name" value="Alpha/beta_knot_MTases"/>
</dbReference>
<dbReference type="PANTHER" id="PTHR33603">
    <property type="entry name" value="METHYLTRANSFERASE"/>
    <property type="match status" value="1"/>
</dbReference>
<sequence>MKIKLITFGKMDKNYFREAGNDYQNRLKNYAQIEILELTESTSSDSNKNTKNHENMIKNSLEKLKYGYEVFLLDNLGTNYDSENLSAIFANNKNFKSGKIALIIGPSEGFTIEFKNNFSKISLGKNTFPHQLLRIMLLEQIYRSFKIINNEKYHK</sequence>
<evidence type="ECO:0000313" key="6">
    <source>
        <dbReference type="EMBL" id="AXK51053.1"/>
    </source>
</evidence>
<dbReference type="PIRSF" id="PIRSF004505">
    <property type="entry name" value="MT_bac"/>
    <property type="match status" value="1"/>
</dbReference>
<evidence type="ECO:0000256" key="1">
    <source>
        <dbReference type="ARBA" id="ARBA00022603"/>
    </source>
</evidence>
<comment type="function">
    <text evidence="5">Specifically methylates the pseudouridine at position 1915 (m3Psi1915) in 23S rRNA.</text>
</comment>
<dbReference type="OrthoDB" id="9806643at2"/>
<name>A0A345Z374_9MOLU</name>
<evidence type="ECO:0000256" key="2">
    <source>
        <dbReference type="ARBA" id="ARBA00022679"/>
    </source>
</evidence>
<evidence type="ECO:0000256" key="4">
    <source>
        <dbReference type="ARBA" id="ARBA00038303"/>
    </source>
</evidence>
<keyword evidence="5" id="KW-0963">Cytoplasm</keyword>
<comment type="catalytic activity">
    <reaction evidence="5">
        <text>pseudouridine(1915) in 23S rRNA + S-adenosyl-L-methionine = N(3)-methylpseudouridine(1915) in 23S rRNA + S-adenosyl-L-homocysteine + H(+)</text>
        <dbReference type="Rhea" id="RHEA:42752"/>
        <dbReference type="Rhea" id="RHEA-COMP:10221"/>
        <dbReference type="Rhea" id="RHEA-COMP:10222"/>
        <dbReference type="ChEBI" id="CHEBI:15378"/>
        <dbReference type="ChEBI" id="CHEBI:57856"/>
        <dbReference type="ChEBI" id="CHEBI:59789"/>
        <dbReference type="ChEBI" id="CHEBI:65314"/>
        <dbReference type="ChEBI" id="CHEBI:74486"/>
        <dbReference type="EC" id="2.1.1.177"/>
    </reaction>
</comment>